<dbReference type="Pfam" id="PF23774">
    <property type="entry name" value="TPR_GEMI5"/>
    <property type="match status" value="1"/>
</dbReference>
<feature type="compositionally biased region" description="Low complexity" evidence="7">
    <location>
        <begin position="1193"/>
        <end position="1207"/>
    </location>
</feature>
<comment type="subcellular location">
    <subcellularLocation>
        <location evidence="1">Nucleus</location>
    </subcellularLocation>
</comment>
<feature type="compositionally biased region" description="Basic and acidic residues" evidence="7">
    <location>
        <begin position="1266"/>
        <end position="1287"/>
    </location>
</feature>
<dbReference type="PANTHER" id="PTHR15528:SF11">
    <property type="entry name" value="FI18188P1"/>
    <property type="match status" value="1"/>
</dbReference>
<proteinExistence type="predicted"/>
<name>A0AAN6SAJ7_9PEZI</name>
<evidence type="ECO:0000259" key="8">
    <source>
        <dbReference type="Pfam" id="PF23774"/>
    </source>
</evidence>
<feature type="compositionally biased region" description="Low complexity" evidence="7">
    <location>
        <begin position="1503"/>
        <end position="1513"/>
    </location>
</feature>
<evidence type="ECO:0000313" key="10">
    <source>
        <dbReference type="Proteomes" id="UP001303473"/>
    </source>
</evidence>
<keyword evidence="2" id="KW-0597">Phosphoprotein</keyword>
<dbReference type="GO" id="GO:0045944">
    <property type="term" value="P:positive regulation of transcription by RNA polymerase II"/>
    <property type="evidence" value="ECO:0007669"/>
    <property type="project" value="TreeGrafter"/>
</dbReference>
<feature type="compositionally biased region" description="Polar residues" evidence="7">
    <location>
        <begin position="445"/>
        <end position="471"/>
    </location>
</feature>
<feature type="compositionally biased region" description="Basic and acidic residues" evidence="7">
    <location>
        <begin position="1148"/>
        <end position="1173"/>
    </location>
</feature>
<gene>
    <name evidence="9" type="ORF">QBC46DRAFT_414819</name>
</gene>
<feature type="compositionally biased region" description="Basic residues" evidence="7">
    <location>
        <begin position="1034"/>
        <end position="1044"/>
    </location>
</feature>
<feature type="compositionally biased region" description="Polar residues" evidence="7">
    <location>
        <begin position="1248"/>
        <end position="1264"/>
    </location>
</feature>
<evidence type="ECO:0000313" key="9">
    <source>
        <dbReference type="EMBL" id="KAK3946098.1"/>
    </source>
</evidence>
<evidence type="ECO:0000256" key="6">
    <source>
        <dbReference type="ARBA" id="ARBA00023242"/>
    </source>
</evidence>
<sequence length="1796" mass="196250">MSGTCQLSRSRGGSSNSRAAHMQDYGVTPTTNTMTMSRYFEPCAATASMFLYAQGSSVVCSHHDTLTIERRFARHSEEVQILAVDNQSELGAGRLVVSYDAGQTAIVWDLLTGEEVARFASYENLTCAAWMRNGNVAFGNVQGSVILFEPTTSEHISARTIDQIAITAIAPAADCRTFAIGYQNGSCLIVTLQPRFTILHNLSTSRAPSPIVTLAWHASSARQKSDMLAVQTNDGDLRVWSVSKSYNAEDPAKVVRILKKTEDARTGPNWMGWSKNGRIIQHSESETISWDVRTKHVTFDPIPTLENVRGLAVYGPGASLFTLGANNTVQQFDLNSPAMMVANVQHPANLLPPSPPISLEADDKTQNSSLSESESSVQIAIHAELSEEEGDHMSPLARLVKGEPDADIDKYRTMSPVSSRSRSSVSISSSSSQTPARGNYPASAVSRSMTENTYISTGSSLQSSVAPYNNNQRDRRERDSYSTSSSISMSSASQYRSRHKPSRLRNEVPRSPEDSKVVDLFKFTKSRLTDVPFKAPYTGGAHLTNDDLRRQMLSSVFGWNKEVDDLIRDEMSRHPLGSTSRILLAKWLGDISTDIMEMGSENMTSSDWMLLALSGIGGQASQHKLGRAYVQRLLESGDVHAAATIMIGLGDHNDAIEIYISHKRYMEALLLTCLFFPATWERQEAIVKKWGEWAVQHGQRELAIRCFACTGRESSDPWTSPSAQQITFPSIGQNMSDLLSPPMSPPSMSLGPQRSVAKNASLKLITSFGGPQAKAKFFAGDDGKTPIAAGVTPILDSALSPGGHGEPATAVLRPGNRSQFATPASARPVQGFNRGRLPSIGETPADHSRDLLTAIEMGPRDPYAALHIQKQKPAEYHDLPSKPQTLDVPRASTASPMMMKGGSRKPQPPPSPSPAAVAALMETSKRRNGSRTRIPEGLDLSLPVFNESMHDEVTSPDQSVASSARYHWPSRRRGPGSVASSATSASAASSVANSVASRHRGHHQQGKSLDDYIHSIEGSQSSRHGTQRATSRDGRRRGREHSRSRRTDRDDESQDRGRGSSRGYTPKGGKRSPKSPVPMSPEDLINLATPREDEMQMQERHEREGQPPLIDVSSHDEPEQPSTVKKMTDSRRETSRARASSRATSRTRRGESREGRRGESRHRSPDRLAERRGNRQPPALELRGRSSTREGSMMRSPSSPLPMAAAAQQYSNSEDEEDYRQALQAKEKFRRRTGRSTSRGPRDPASPGSVQSSAWGRESTTTAGTARERSDRERSESQVRKTSERRGVVPAPLATPAPMQLVANKAGDLKVIKDERQLKKEAAARELEERRKSLARRPSAPPILHPDELSPAPTRTPGFDGLTNRATASPAFQQTQQPAAATDEILLPSSTFVPTFRAKDLPQRSASVDPMSAGSARSMYANRGGSGQPHIGLPATPKAMRLVLESDSSKLAQHNPMPPIPSTFAQTSPPLTGYSNQPSPKRMSPKRSEHPEVIPEVEPPLKSPALLLPSTVYTPPPPATTRPPIQRSASAPPRDLSPPQGSSFSNLRGGHVQRKPSIGGEGGHSSMMPARRPSVDAGNIPPPPPPPPPAPPMLKELQHLAVPPPPPPAPLPHQAGKPPVVYGGSSGLIEIVMEGDDEKPQEPAESNVVPPQPTSTRNGHHRGRSSIDNSIGARLSRATERMRSASRNRTRDGNTSNIAGLSRTKSPEIQVLAPYESVPSMPQQLSYQQQLQMRDQMRSPPLQQQQQQQQQGQLPQSQYNQQAYQAQLQQHHQQQQERMRQQQDEFRTGLHHSEMI</sequence>
<evidence type="ECO:0000256" key="7">
    <source>
        <dbReference type="SAM" id="MobiDB-lite"/>
    </source>
</evidence>
<evidence type="ECO:0000256" key="2">
    <source>
        <dbReference type="ARBA" id="ARBA00022553"/>
    </source>
</evidence>
<keyword evidence="3" id="KW-0694">RNA-binding</keyword>
<feature type="compositionally biased region" description="Low complexity" evidence="7">
    <location>
        <begin position="1723"/>
        <end position="1734"/>
    </location>
</feature>
<comment type="caution">
    <text evidence="9">The sequence shown here is derived from an EMBL/GenBank/DDBJ whole genome shotgun (WGS) entry which is preliminary data.</text>
</comment>
<protein>
    <recommendedName>
        <fullName evidence="8">Gem-associated protein 5 TPR domain-containing protein</fullName>
    </recommendedName>
</protein>
<evidence type="ECO:0000256" key="5">
    <source>
        <dbReference type="ARBA" id="ARBA00023163"/>
    </source>
</evidence>
<keyword evidence="5" id="KW-0804">Transcription</keyword>
<feature type="compositionally biased region" description="Basic and acidic residues" evidence="7">
    <location>
        <begin position="1090"/>
        <end position="1105"/>
    </location>
</feature>
<dbReference type="Gene3D" id="2.130.10.10">
    <property type="entry name" value="YVTN repeat-like/Quinoprotein amine dehydrogenase"/>
    <property type="match status" value="1"/>
</dbReference>
<feature type="region of interest" description="Disordered" evidence="7">
    <location>
        <begin position="951"/>
        <end position="1301"/>
    </location>
</feature>
<evidence type="ECO:0000256" key="4">
    <source>
        <dbReference type="ARBA" id="ARBA00023015"/>
    </source>
</evidence>
<feature type="region of interest" description="Disordered" evidence="7">
    <location>
        <begin position="1402"/>
        <end position="1796"/>
    </location>
</feature>
<evidence type="ECO:0000256" key="1">
    <source>
        <dbReference type="ARBA" id="ARBA00004123"/>
    </source>
</evidence>
<dbReference type="Proteomes" id="UP001303473">
    <property type="component" value="Unassembled WGS sequence"/>
</dbReference>
<dbReference type="SUPFAM" id="SSF50978">
    <property type="entry name" value="WD40 repeat-like"/>
    <property type="match status" value="1"/>
</dbReference>
<feature type="region of interest" description="Disordered" evidence="7">
    <location>
        <begin position="1"/>
        <end position="23"/>
    </location>
</feature>
<keyword evidence="6" id="KW-0539">Nucleus</keyword>
<dbReference type="InterPro" id="IPR015943">
    <property type="entry name" value="WD40/YVTN_repeat-like_dom_sf"/>
</dbReference>
<feature type="compositionally biased region" description="Low complexity" evidence="7">
    <location>
        <begin position="415"/>
        <end position="432"/>
    </location>
</feature>
<dbReference type="GO" id="GO:0005634">
    <property type="term" value="C:nucleus"/>
    <property type="evidence" value="ECO:0007669"/>
    <property type="project" value="UniProtKB-SubCell"/>
</dbReference>
<feature type="region of interest" description="Disordered" evidence="7">
    <location>
        <begin position="875"/>
        <end position="917"/>
    </location>
</feature>
<feature type="compositionally biased region" description="Pro residues" evidence="7">
    <location>
        <begin position="1580"/>
        <end position="1592"/>
    </location>
</feature>
<feature type="compositionally biased region" description="Basic and acidic residues" evidence="7">
    <location>
        <begin position="401"/>
        <end position="412"/>
    </location>
</feature>
<feature type="compositionally biased region" description="Basic and acidic residues" evidence="7">
    <location>
        <begin position="1774"/>
        <end position="1796"/>
    </location>
</feature>
<feature type="region of interest" description="Disordered" evidence="7">
    <location>
        <begin position="401"/>
        <end position="511"/>
    </location>
</feature>
<feature type="region of interest" description="Disordered" evidence="7">
    <location>
        <begin position="1322"/>
        <end position="1365"/>
    </location>
</feature>
<reference evidence="10" key="1">
    <citation type="journal article" date="2023" name="Mol. Phylogenet. Evol.">
        <title>Genome-scale phylogeny and comparative genomics of the fungal order Sordariales.</title>
        <authorList>
            <person name="Hensen N."/>
            <person name="Bonometti L."/>
            <person name="Westerberg I."/>
            <person name="Brannstrom I.O."/>
            <person name="Guillou S."/>
            <person name="Cros-Aarteil S."/>
            <person name="Calhoun S."/>
            <person name="Haridas S."/>
            <person name="Kuo A."/>
            <person name="Mondo S."/>
            <person name="Pangilinan J."/>
            <person name="Riley R."/>
            <person name="LaButti K."/>
            <person name="Andreopoulos B."/>
            <person name="Lipzen A."/>
            <person name="Chen C."/>
            <person name="Yan M."/>
            <person name="Daum C."/>
            <person name="Ng V."/>
            <person name="Clum A."/>
            <person name="Steindorff A."/>
            <person name="Ohm R.A."/>
            <person name="Martin F."/>
            <person name="Silar P."/>
            <person name="Natvig D.O."/>
            <person name="Lalanne C."/>
            <person name="Gautier V."/>
            <person name="Ament-Velasquez S.L."/>
            <person name="Kruys A."/>
            <person name="Hutchinson M.I."/>
            <person name="Powell A.J."/>
            <person name="Barry K."/>
            <person name="Miller A.N."/>
            <person name="Grigoriev I.V."/>
            <person name="Debuchy R."/>
            <person name="Gladieux P."/>
            <person name="Hiltunen Thoren M."/>
            <person name="Johannesson H."/>
        </authorList>
    </citation>
    <scope>NUCLEOTIDE SEQUENCE [LARGE SCALE GENOMIC DNA]</scope>
    <source>
        <strain evidence="10">CBS 340.73</strain>
    </source>
</reference>
<feature type="region of interest" description="Disordered" evidence="7">
    <location>
        <begin position="351"/>
        <end position="377"/>
    </location>
</feature>
<accession>A0AAN6SAJ7</accession>
<dbReference type="EMBL" id="MU853752">
    <property type="protein sequence ID" value="KAK3946098.1"/>
    <property type="molecule type" value="Genomic_DNA"/>
</dbReference>
<dbReference type="GO" id="GO:0003712">
    <property type="term" value="F:transcription coregulator activity"/>
    <property type="evidence" value="ECO:0007669"/>
    <property type="project" value="InterPro"/>
</dbReference>
<dbReference type="InterPro" id="IPR036322">
    <property type="entry name" value="WD40_repeat_dom_sf"/>
</dbReference>
<feature type="compositionally biased region" description="Pro residues" evidence="7">
    <location>
        <begin position="1602"/>
        <end position="1611"/>
    </location>
</feature>
<dbReference type="PANTHER" id="PTHR15528">
    <property type="entry name" value="PEROXISOME PROLIFERATOR ACTIVATED RECEPTOR GAMMA COACTIVATOR 1 PGC-1 -RELATED"/>
    <property type="match status" value="1"/>
</dbReference>
<keyword evidence="4" id="KW-0805">Transcription regulation</keyword>
<dbReference type="GO" id="GO:0003723">
    <property type="term" value="F:RNA binding"/>
    <property type="evidence" value="ECO:0007669"/>
    <property type="project" value="UniProtKB-KW"/>
</dbReference>
<feature type="compositionally biased region" description="Basic and acidic residues" evidence="7">
    <location>
        <begin position="1045"/>
        <end position="1058"/>
    </location>
</feature>
<keyword evidence="10" id="KW-1185">Reference proteome</keyword>
<dbReference type="InterPro" id="IPR056421">
    <property type="entry name" value="TPR_GEMI5"/>
</dbReference>
<dbReference type="InterPro" id="IPR034605">
    <property type="entry name" value="PGC-1"/>
</dbReference>
<feature type="domain" description="Gem-associated protein 5 TPR" evidence="8">
    <location>
        <begin position="556"/>
        <end position="711"/>
    </location>
</feature>
<feature type="compositionally biased region" description="Polar residues" evidence="7">
    <location>
        <begin position="1463"/>
        <end position="1479"/>
    </location>
</feature>
<feature type="compositionally biased region" description="Low complexity" evidence="7">
    <location>
        <begin position="1743"/>
        <end position="1773"/>
    </location>
</feature>
<evidence type="ECO:0000256" key="3">
    <source>
        <dbReference type="ARBA" id="ARBA00022884"/>
    </source>
</evidence>
<organism evidence="9 10">
    <name type="scientific">Diplogelasinospora grovesii</name>
    <dbReference type="NCBI Taxonomy" id="303347"/>
    <lineage>
        <taxon>Eukaryota</taxon>
        <taxon>Fungi</taxon>
        <taxon>Dikarya</taxon>
        <taxon>Ascomycota</taxon>
        <taxon>Pezizomycotina</taxon>
        <taxon>Sordariomycetes</taxon>
        <taxon>Sordariomycetidae</taxon>
        <taxon>Sordariales</taxon>
        <taxon>Diplogelasinosporaceae</taxon>
        <taxon>Diplogelasinospora</taxon>
    </lineage>
</organism>
<feature type="compositionally biased region" description="Low complexity" evidence="7">
    <location>
        <begin position="481"/>
        <end position="495"/>
    </location>
</feature>
<feature type="compositionally biased region" description="Low complexity" evidence="7">
    <location>
        <begin position="8"/>
        <end position="18"/>
    </location>
</feature>
<feature type="compositionally biased region" description="Low complexity" evidence="7">
    <location>
        <begin position="977"/>
        <end position="996"/>
    </location>
</feature>
<dbReference type="FunFam" id="2.130.10.10:FF:000577">
    <property type="entry name" value="WD domain G-beta repeat protein"/>
    <property type="match status" value="1"/>
</dbReference>
<feature type="compositionally biased region" description="Basic and acidic residues" evidence="7">
    <location>
        <begin position="1322"/>
        <end position="1332"/>
    </location>
</feature>
<feature type="compositionally biased region" description="Basic and acidic residues" evidence="7">
    <location>
        <begin position="1126"/>
        <end position="1136"/>
    </location>
</feature>